<gene>
    <name evidence="1" type="ORF">MENTE1834_LOCUS29176</name>
</gene>
<accession>A0ACB0ZS47</accession>
<reference evidence="1" key="1">
    <citation type="submission" date="2023-11" db="EMBL/GenBank/DDBJ databases">
        <authorList>
            <person name="Poullet M."/>
        </authorList>
    </citation>
    <scope>NUCLEOTIDE SEQUENCE</scope>
    <source>
        <strain evidence="1">E1834</strain>
    </source>
</reference>
<evidence type="ECO:0000313" key="1">
    <source>
        <dbReference type="EMBL" id="CAK5081936.1"/>
    </source>
</evidence>
<sequence>MAQIPRLSDDVLYIISEKLLFKKFRRQVDLRITNSYTLFMYHSARNMRAVLSHFSKMKRLDLSTCGNDDSENIFVSFGRVGKPSNVCLFYHFPF</sequence>
<protein>
    <submittedName>
        <fullName evidence="1">Uncharacterized protein</fullName>
    </submittedName>
</protein>
<evidence type="ECO:0000313" key="2">
    <source>
        <dbReference type="Proteomes" id="UP001497535"/>
    </source>
</evidence>
<name>A0ACB0ZS47_MELEN</name>
<dbReference type="EMBL" id="CAVMJV010000045">
    <property type="protein sequence ID" value="CAK5081936.1"/>
    <property type="molecule type" value="Genomic_DNA"/>
</dbReference>
<organism evidence="1 2">
    <name type="scientific">Meloidogyne enterolobii</name>
    <name type="common">Root-knot nematode worm</name>
    <name type="synonym">Meloidogyne mayaguensis</name>
    <dbReference type="NCBI Taxonomy" id="390850"/>
    <lineage>
        <taxon>Eukaryota</taxon>
        <taxon>Metazoa</taxon>
        <taxon>Ecdysozoa</taxon>
        <taxon>Nematoda</taxon>
        <taxon>Chromadorea</taxon>
        <taxon>Rhabditida</taxon>
        <taxon>Tylenchina</taxon>
        <taxon>Tylenchomorpha</taxon>
        <taxon>Tylenchoidea</taxon>
        <taxon>Meloidogynidae</taxon>
        <taxon>Meloidogyninae</taxon>
        <taxon>Meloidogyne</taxon>
    </lineage>
</organism>
<dbReference type="Proteomes" id="UP001497535">
    <property type="component" value="Unassembled WGS sequence"/>
</dbReference>
<comment type="caution">
    <text evidence="1">The sequence shown here is derived from an EMBL/GenBank/DDBJ whole genome shotgun (WGS) entry which is preliminary data.</text>
</comment>
<keyword evidence="2" id="KW-1185">Reference proteome</keyword>
<proteinExistence type="predicted"/>